<evidence type="ECO:0000313" key="6">
    <source>
        <dbReference type="Proteomes" id="UP000030759"/>
    </source>
</evidence>
<dbReference type="Proteomes" id="UP001108280">
    <property type="component" value="Chromosome 3"/>
</dbReference>
<keyword evidence="7" id="KW-1185">Reference proteome</keyword>
<proteinExistence type="predicted"/>
<reference evidence="7" key="6">
    <citation type="journal article" date="2020" name="Biotechnol. Bioeng.">
        <title>Chromosome-scale scaffolds for the Chinese hamster reference genome assembly to facilitate the study of the CHO epigenome.</title>
        <authorList>
            <person name="Hilliard W."/>
            <person name="MacDonald M."/>
            <person name="Lee K.H."/>
        </authorList>
    </citation>
    <scope>NUCLEOTIDE SEQUENCE [LARGE SCALE GENOMIC DNA]</scope>
    <source>
        <strain evidence="7">17A/GY</strain>
    </source>
</reference>
<evidence type="ECO:0000313" key="8">
    <source>
        <dbReference type="RefSeq" id="XP_027263159.1"/>
    </source>
</evidence>
<evidence type="ECO:0000313" key="2">
    <source>
        <dbReference type="EMBL" id="EGV95166.1"/>
    </source>
</evidence>
<dbReference type="Proteomes" id="UP000030759">
    <property type="component" value="Unassembled WGS sequence"/>
</dbReference>
<reference evidence="7" key="5">
    <citation type="journal article" date="2018" name="Biotechnol. Bioeng.">
        <title>A reference genome of the Chinese hamster based on a hybrid assembly strategy.</title>
        <authorList>
            <person name="Rupp O."/>
            <person name="MacDonald M.L."/>
            <person name="Li S."/>
            <person name="Dhiman H."/>
            <person name="Polson S."/>
            <person name="Griep S."/>
            <person name="Heffner K."/>
            <person name="Hernandez I."/>
            <person name="Brinkrolf K."/>
            <person name="Jadhav V."/>
            <person name="Samoudi M."/>
            <person name="Hao H."/>
            <person name="Kingham B."/>
            <person name="Goesmann A."/>
            <person name="Betenbaugh M.J."/>
            <person name="Lewis N.E."/>
            <person name="Borth N."/>
            <person name="Lee K.H."/>
        </authorList>
    </citation>
    <scope>NUCLEOTIDE SEQUENCE [LARGE SCALE GENOMIC DNA]</scope>
    <source>
        <strain evidence="7">17A/GY</strain>
    </source>
</reference>
<evidence type="ECO:0000313" key="5">
    <source>
        <dbReference type="Proteomes" id="UP000001075"/>
    </source>
</evidence>
<reference evidence="8" key="7">
    <citation type="submission" date="2025-04" db="UniProtKB">
        <authorList>
            <consortium name="RefSeq"/>
        </authorList>
    </citation>
    <scope>IDENTIFICATION</scope>
    <source>
        <strain evidence="8">17A/GY</strain>
        <tissue evidence="8">Liver</tissue>
    </source>
</reference>
<evidence type="ECO:0000313" key="4">
    <source>
        <dbReference type="Ensembl" id="ENSCGRP00001018003.1"/>
    </source>
</evidence>
<accession>G3HXX6</accession>
<dbReference type="PaxDb" id="10029-XP_007646908.1"/>
<feature type="compositionally biased region" description="Basic and acidic residues" evidence="1">
    <location>
        <begin position="62"/>
        <end position="79"/>
    </location>
</feature>
<dbReference type="Proteomes" id="UP000694386">
    <property type="component" value="Unplaced"/>
</dbReference>
<dbReference type="Proteomes" id="UP000001075">
    <property type="component" value="Unassembled WGS sequence"/>
</dbReference>
<dbReference type="KEGG" id="cge:103164176"/>
<reference evidence="2" key="2">
    <citation type="submission" date="2011-08" db="EMBL/GenBank/DDBJ databases">
        <title>The genomic sequence of the Chinese hamster ovary CHO-K1 cell line.</title>
        <authorList>
            <person name="Xu X."/>
            <person name="Nagarajan H."/>
            <person name="Lewis N.E."/>
            <person name="Pan S."/>
            <person name="Cai Z."/>
            <person name="Liu X."/>
            <person name="Chen W."/>
            <person name="Xie M."/>
            <person name="Wang W."/>
            <person name="Hammond S."/>
            <person name="Andersen M.R."/>
            <person name="Neff N."/>
            <person name="Passarelli B."/>
            <person name="Koh W."/>
            <person name="Fan C.H."/>
            <person name="Wang J."/>
            <person name="Gui Y."/>
            <person name="Lee K.H."/>
            <person name="Betenbaugh M.J."/>
            <person name="Quake S.R."/>
            <person name="Famili I."/>
            <person name="Palsson B.O."/>
            <person name="Wang J."/>
        </authorList>
    </citation>
    <scope>NUCLEOTIDE SEQUENCE</scope>
</reference>
<dbReference type="EMBL" id="JH000897">
    <property type="protein sequence ID" value="EGV95166.1"/>
    <property type="molecule type" value="Genomic_DNA"/>
</dbReference>
<evidence type="ECO:0000313" key="3">
    <source>
        <dbReference type="EMBL" id="ERE80346.1"/>
    </source>
</evidence>
<name>G3HXX6_CRIGR</name>
<evidence type="ECO:0000313" key="7">
    <source>
        <dbReference type="Proteomes" id="UP001108280"/>
    </source>
</evidence>
<dbReference type="Ensembl" id="ENSCGRT00001022247.1">
    <property type="protein sequence ID" value="ENSCGRP00001018003.1"/>
    <property type="gene ID" value="ENSCGRG00001017886.1"/>
</dbReference>
<feature type="region of interest" description="Disordered" evidence="1">
    <location>
        <begin position="47"/>
        <end position="79"/>
    </location>
</feature>
<organism evidence="2 5">
    <name type="scientific">Cricetulus griseus</name>
    <name type="common">Chinese hamster</name>
    <name type="synonym">Cricetulus barabensis griseus</name>
    <dbReference type="NCBI Taxonomy" id="10029"/>
    <lineage>
        <taxon>Eukaryota</taxon>
        <taxon>Metazoa</taxon>
        <taxon>Chordata</taxon>
        <taxon>Craniata</taxon>
        <taxon>Vertebrata</taxon>
        <taxon>Euteleostomi</taxon>
        <taxon>Mammalia</taxon>
        <taxon>Eutheria</taxon>
        <taxon>Euarchontoglires</taxon>
        <taxon>Glires</taxon>
        <taxon>Rodentia</taxon>
        <taxon>Myomorpha</taxon>
        <taxon>Muroidea</taxon>
        <taxon>Cricetidae</taxon>
        <taxon>Cricetinae</taxon>
        <taxon>Cricetulus</taxon>
    </lineage>
</organism>
<sequence length="94" mass="10578">MAAGVMLIPYGDLEESGEVSFEWKTQRQELELLDSFHPFPQAELSRQDVQLPISAPAETENEGSREEQSGLSVRKHERDVKMESEEEAACCCCC</sequence>
<dbReference type="AlphaFoldDB" id="G3HXX6"/>
<reference evidence="6" key="3">
    <citation type="journal article" date="2013" name="Nat. Biotechnol.">
        <title>Chinese hamster genome sequenced from sorted chromosomes.</title>
        <authorList>
            <person name="Brinkrolf K."/>
            <person name="Rupp O."/>
            <person name="Laux H."/>
            <person name="Kollin F."/>
            <person name="Ernst W."/>
            <person name="Linke B."/>
            <person name="Kofler R."/>
            <person name="Romand S."/>
            <person name="Hesse F."/>
            <person name="Budach W.E."/>
            <person name="Galosy S."/>
            <person name="Muller D."/>
            <person name="Noll T."/>
            <person name="Wienberg J."/>
            <person name="Jostock T."/>
            <person name="Leonard M."/>
            <person name="Grillari J."/>
            <person name="Tauch A."/>
            <person name="Goesmann A."/>
            <person name="Helk B."/>
            <person name="Mott J.E."/>
            <person name="Puhler A."/>
            <person name="Borth N."/>
        </authorList>
    </citation>
    <scope>NUCLEOTIDE SEQUENCE [LARGE SCALE GENOMIC DNA]</scope>
    <source>
        <strain evidence="6">17A/GY</strain>
    </source>
</reference>
<gene>
    <name evidence="4 8" type="primary">LOC103164176</name>
    <name evidence="3" type="ORF">H671_3g8919</name>
    <name evidence="2" type="ORF">I79_015892</name>
</gene>
<dbReference type="RefSeq" id="XP_007646908.1">
    <property type="nucleotide sequence ID" value="XM_007648718.4"/>
</dbReference>
<dbReference type="EMBL" id="KE671327">
    <property type="protein sequence ID" value="ERE80346.1"/>
    <property type="molecule type" value="Genomic_DNA"/>
</dbReference>
<dbReference type="RefSeq" id="XP_027263159.1">
    <property type="nucleotide sequence ID" value="XM_027407358.2"/>
</dbReference>
<reference evidence="3" key="4">
    <citation type="submission" date="2013-03" db="EMBL/GenBank/DDBJ databases">
        <title>Chinese hamster genome sequenced from sorted chromosomes.</title>
        <authorList>
            <person name="Brinkrolf K."/>
            <person name="Rupp O."/>
            <person name="Laux H."/>
            <person name="Kollin F."/>
            <person name="Ernst W."/>
            <person name="Linke B."/>
            <person name="Kofler R."/>
            <person name="Romand S."/>
            <person name="Hesse F."/>
            <person name="Budach W.E."/>
            <person name="Galosy S."/>
            <person name="Muller D."/>
            <person name="Noll T."/>
            <person name="Wienberg J."/>
            <person name="Jostock T."/>
            <person name="Leonard M."/>
            <person name="Grillari J."/>
            <person name="Tauch A."/>
            <person name="Goesmann A."/>
            <person name="Helk B."/>
            <person name="Mott J.E."/>
            <person name="Puehler A."/>
            <person name="Borth N."/>
        </authorList>
    </citation>
    <scope>NUCLEOTIDE SEQUENCE</scope>
    <source>
        <strain evidence="3">17A/GY</strain>
    </source>
</reference>
<evidence type="ECO:0000256" key="1">
    <source>
        <dbReference type="SAM" id="MobiDB-lite"/>
    </source>
</evidence>
<protein>
    <submittedName>
        <fullName evidence="4">Uncharacterized LOC103164176</fullName>
    </submittedName>
    <submittedName>
        <fullName evidence="8">Uncharacterized protein LOC103164176</fullName>
    </submittedName>
</protein>
<dbReference type="GeneID" id="103164176"/>
<reference evidence="4" key="8">
    <citation type="submission" date="2025-05" db="UniProtKB">
        <authorList>
            <consortium name="Ensembl"/>
        </authorList>
    </citation>
    <scope>IDENTIFICATION</scope>
</reference>
<reference evidence="5" key="1">
    <citation type="journal article" date="2011" name="Nat. Biotechnol.">
        <title>The genomic sequence of the Chinese hamster ovary (CHO)-K1 cell line.</title>
        <authorList>
            <person name="Xu X."/>
            <person name="Nagarajan H."/>
            <person name="Lewis N.E."/>
            <person name="Pan S."/>
            <person name="Cai Z."/>
            <person name="Liu X."/>
            <person name="Chen W."/>
            <person name="Xie M."/>
            <person name="Wang W."/>
            <person name="Hammond S."/>
            <person name="Andersen M.R."/>
            <person name="Neff N."/>
            <person name="Passarelli B."/>
            <person name="Koh W."/>
            <person name="Fan H.C."/>
            <person name="Wang J."/>
            <person name="Gui Y."/>
            <person name="Lee K.H."/>
            <person name="Betenbaugh M.J."/>
            <person name="Quake S.R."/>
            <person name="Famili I."/>
            <person name="Palsson B.O."/>
            <person name="Wang J."/>
        </authorList>
    </citation>
    <scope>NUCLEOTIDE SEQUENCE [LARGE SCALE GENOMIC DNA]</scope>
    <source>
        <strain evidence="5">CHO K1 cell line</strain>
    </source>
</reference>